<evidence type="ECO:0000313" key="2">
    <source>
        <dbReference type="Proteomes" id="UP000659630"/>
    </source>
</evidence>
<dbReference type="RefSeq" id="WP_186887274.1">
    <property type="nucleotide sequence ID" value="NZ_JACONZ010000002.1"/>
</dbReference>
<keyword evidence="1" id="KW-0067">ATP-binding</keyword>
<name>A0A923L0Q3_9FIRM</name>
<keyword evidence="2" id="KW-1185">Reference proteome</keyword>
<reference evidence="1" key="1">
    <citation type="submission" date="2020-08" db="EMBL/GenBank/DDBJ databases">
        <title>Genome public.</title>
        <authorList>
            <person name="Liu C."/>
            <person name="Sun Q."/>
        </authorList>
    </citation>
    <scope>NUCLEOTIDE SEQUENCE</scope>
    <source>
        <strain evidence="1">BX8</strain>
    </source>
</reference>
<keyword evidence="1" id="KW-0547">Nucleotide-binding</keyword>
<dbReference type="Proteomes" id="UP000659630">
    <property type="component" value="Unassembled WGS sequence"/>
</dbReference>
<gene>
    <name evidence="1" type="ORF">H8S23_05205</name>
</gene>
<comment type="caution">
    <text evidence="1">The sequence shown here is derived from an EMBL/GenBank/DDBJ whole genome shotgun (WGS) entry which is preliminary data.</text>
</comment>
<dbReference type="GO" id="GO:0005524">
    <property type="term" value="F:ATP binding"/>
    <property type="evidence" value="ECO:0007669"/>
    <property type="project" value="UniProtKB-KW"/>
</dbReference>
<evidence type="ECO:0000313" key="1">
    <source>
        <dbReference type="EMBL" id="MBC5580895.1"/>
    </source>
</evidence>
<accession>A0A923L0Q3</accession>
<dbReference type="Pfam" id="PF13479">
    <property type="entry name" value="AAA_24"/>
    <property type="match status" value="1"/>
</dbReference>
<sequence length="309" mass="34755">MILQPSEMDFSNKNFSMIISGSPGIGKTTLALSAPDPVLIDFDKGISRVRAQHRKAAIVCDTYEEVLKDIQSPEVKAAKTLVLDTGGAFITYLQDWAMRDNPALNQQKNGAISLKGFGAVKSEFVRFTNVLQYTMNKNIIYIFHTMEERDKDITKQRLMCEGAARNIVWQPCDLGCFVQMVGDKRFCGFSPTEEYFAKGCYGITGLIEVPELSSGTPNDFITRLFDRARENIAAESAQNAKEMMGYDQAMKNVRAIMAEVVDAETANQAAGQMRDLQHHLTSEREGRELFRAKVKELGLTYNKQEQRYE</sequence>
<proteinExistence type="predicted"/>
<dbReference type="EMBL" id="JACONZ010000002">
    <property type="protein sequence ID" value="MBC5580895.1"/>
    <property type="molecule type" value="Genomic_DNA"/>
</dbReference>
<protein>
    <submittedName>
        <fullName evidence="1">ATP-binding protein</fullName>
    </submittedName>
</protein>
<organism evidence="1 2">
    <name type="scientific">Anaerofilum hominis</name>
    <dbReference type="NCBI Taxonomy" id="2763016"/>
    <lineage>
        <taxon>Bacteria</taxon>
        <taxon>Bacillati</taxon>
        <taxon>Bacillota</taxon>
        <taxon>Clostridia</taxon>
        <taxon>Eubacteriales</taxon>
        <taxon>Oscillospiraceae</taxon>
        <taxon>Anaerofilum</taxon>
    </lineage>
</organism>
<dbReference type="AlphaFoldDB" id="A0A923L0Q3"/>